<evidence type="ECO:0000259" key="15">
    <source>
        <dbReference type="Pfam" id="PF17786"/>
    </source>
</evidence>
<dbReference type="EMBL" id="JAIUJS010000002">
    <property type="protein sequence ID" value="MCA0152682.1"/>
    <property type="molecule type" value="Genomic_DNA"/>
</dbReference>
<dbReference type="Pfam" id="PF17753">
    <property type="entry name" value="Ig_mannosidase"/>
    <property type="match status" value="1"/>
</dbReference>
<gene>
    <name evidence="17" type="ORF">LBV24_05605</name>
</gene>
<comment type="caution">
    <text evidence="17">The sequence shown here is derived from an EMBL/GenBank/DDBJ whole genome shotgun (WGS) entry which is preliminary data.</text>
</comment>
<evidence type="ECO:0000256" key="6">
    <source>
        <dbReference type="ARBA" id="ARBA00022525"/>
    </source>
</evidence>
<reference evidence="18" key="1">
    <citation type="submission" date="2023-07" db="EMBL/GenBank/DDBJ databases">
        <authorList>
            <person name="Yue Y."/>
        </authorList>
    </citation>
    <scope>NUCLEOTIDE SEQUENCE [LARGE SCALE GENOMIC DNA]</scope>
    <source>
        <strain evidence="18">2Y89</strain>
    </source>
</reference>
<comment type="subunit">
    <text evidence="4">Homodimer.</text>
</comment>
<accession>A0ABS7Y1G9</accession>
<keyword evidence="9" id="KW-0326">Glycosidase</keyword>
<evidence type="ECO:0000256" key="1">
    <source>
        <dbReference type="ARBA" id="ARBA00000829"/>
    </source>
</evidence>
<dbReference type="Gene3D" id="2.60.120.260">
    <property type="entry name" value="Galactose-binding domain-like"/>
    <property type="match status" value="1"/>
</dbReference>
<evidence type="ECO:0000256" key="5">
    <source>
        <dbReference type="ARBA" id="ARBA00012754"/>
    </source>
</evidence>
<feature type="domain" description="Beta-mannosidase-like galactose-binding" evidence="16">
    <location>
        <begin position="31"/>
        <end position="194"/>
    </location>
</feature>
<dbReference type="RefSeq" id="WP_224477605.1">
    <property type="nucleotide sequence ID" value="NZ_JAIUJS010000002.1"/>
</dbReference>
<dbReference type="InterPro" id="IPR041447">
    <property type="entry name" value="Mannosidase_ig"/>
</dbReference>
<evidence type="ECO:0000259" key="14">
    <source>
        <dbReference type="Pfam" id="PF17753"/>
    </source>
</evidence>
<dbReference type="SUPFAM" id="SSF51445">
    <property type="entry name" value="(Trans)glycosidases"/>
    <property type="match status" value="1"/>
</dbReference>
<dbReference type="Pfam" id="PF00703">
    <property type="entry name" value="Glyco_hydro_2"/>
    <property type="match status" value="1"/>
</dbReference>
<keyword evidence="8" id="KW-0325">Glycoprotein</keyword>
<evidence type="ECO:0000256" key="11">
    <source>
        <dbReference type="ARBA" id="ARBA00041069"/>
    </source>
</evidence>
<evidence type="ECO:0000259" key="16">
    <source>
        <dbReference type="Pfam" id="PF22666"/>
    </source>
</evidence>
<evidence type="ECO:0000256" key="8">
    <source>
        <dbReference type="ARBA" id="ARBA00023180"/>
    </source>
</evidence>
<sequence>MRYSLLLLIVIVYSCGTKHDVPNTIELNNNWQFKQVKDSVWLGATVPGNVFSDLLDNDLIEDPFIGDNEKNVQWVSEKDWEYKTTFSLDEESLKRKHFTLNFEGLDTYASVYLNDSLILKANNSFRFWNIDVKSLLKTQNELRILFESTSKYENIEKAKLSYELPAGDRIFTRKAQFQYGWDWGPILNTCGIWKPIKLVSWNDYKIDELYSKNLIINDSVAKFDLFLKSKQKLENNYQVLIYLNDSVIREKKVNKKVNRLKETIIIKNPKLWWPHNLGDPYLYKVKVVVKDGNKVLDSSSTKYGIRDIKLVAEKDSIGQSFHFKVNGQPVYAKGANYIPQHSFQNKVTKANYEKLLNDVVTSNMNMLRVWGGGIYEDDLFYEKCDEKGILVWQDFMFACAMYPGDDAFLENVKIEAEQQVKRLRNHASIAMWCGNNENSEAWHRWGWQEGRSEAEKDEIWTNYLNVFDSILPKAVSKFSDIDYWESSPKYGRGNPKYKTEGDAHDWWIWHDAYPFEHLEDNVPRFMSEFGFQSFPSLEAIRYINQSDTISIDSDEFLNHQKHPRGFQLIEEYMKRDFPVPENPEDYVYMSQLLQAKGMSMGVKAQRRAKPYNMGTLYWQLNDCWPVVSWSSIDYFGNWKAMQYKIAQAYEDVIISSHIENDTLNVYLVNDNLDSIEDKLWVSIKDFSDNVLWKDSKPITVKANSSDIKYQLPLSQINFPKDEIYFDARFDTFDEHFFFVKPKELKLRQGDFETQFVKMVNGIKVIISSDTYQKDVLLSTKYKGWFHENFFDLYPGQRRWIYFLSDDSRLKEIQTIDDLKITSFNNFIRQVKK</sequence>
<evidence type="ECO:0000256" key="2">
    <source>
        <dbReference type="ARBA" id="ARBA00004613"/>
    </source>
</evidence>
<comment type="pathway">
    <text evidence="3">Glycan metabolism; N-glycan degradation.</text>
</comment>
<dbReference type="GO" id="GO:0016787">
    <property type="term" value="F:hydrolase activity"/>
    <property type="evidence" value="ECO:0007669"/>
    <property type="project" value="UniProtKB-KW"/>
</dbReference>
<evidence type="ECO:0000256" key="4">
    <source>
        <dbReference type="ARBA" id="ARBA00011738"/>
    </source>
</evidence>
<dbReference type="InterPro" id="IPR013783">
    <property type="entry name" value="Ig-like_fold"/>
</dbReference>
<evidence type="ECO:0000256" key="9">
    <source>
        <dbReference type="ARBA" id="ARBA00023295"/>
    </source>
</evidence>
<dbReference type="InterPro" id="IPR006102">
    <property type="entry name" value="Ig-like_GH2"/>
</dbReference>
<evidence type="ECO:0000256" key="10">
    <source>
        <dbReference type="ARBA" id="ARBA00038429"/>
    </source>
</evidence>
<keyword evidence="18" id="KW-1185">Reference proteome</keyword>
<dbReference type="InterPro" id="IPR008979">
    <property type="entry name" value="Galactose-bd-like_sf"/>
</dbReference>
<evidence type="ECO:0000313" key="18">
    <source>
        <dbReference type="Proteomes" id="UP001198402"/>
    </source>
</evidence>
<evidence type="ECO:0000256" key="7">
    <source>
        <dbReference type="ARBA" id="ARBA00022801"/>
    </source>
</evidence>
<comment type="subcellular location">
    <subcellularLocation>
        <location evidence="2">Secreted</location>
    </subcellularLocation>
</comment>
<dbReference type="Proteomes" id="UP001198402">
    <property type="component" value="Unassembled WGS sequence"/>
</dbReference>
<dbReference type="InterPro" id="IPR036156">
    <property type="entry name" value="Beta-gal/glucu_dom_sf"/>
</dbReference>
<dbReference type="SUPFAM" id="SSF49303">
    <property type="entry name" value="beta-Galactosidase/glucuronidase domain"/>
    <property type="match status" value="3"/>
</dbReference>
<evidence type="ECO:0000256" key="12">
    <source>
        <dbReference type="ARBA" id="ARBA00041614"/>
    </source>
</evidence>
<feature type="domain" description="Glycoside hydrolase family 2 immunoglobulin-like beta-sandwich" evidence="13">
    <location>
        <begin position="219"/>
        <end position="306"/>
    </location>
</feature>
<dbReference type="SUPFAM" id="SSF49785">
    <property type="entry name" value="Galactose-binding domain-like"/>
    <property type="match status" value="1"/>
</dbReference>
<evidence type="ECO:0000256" key="3">
    <source>
        <dbReference type="ARBA" id="ARBA00004740"/>
    </source>
</evidence>
<dbReference type="InterPro" id="IPR017853">
    <property type="entry name" value="GH"/>
</dbReference>
<evidence type="ECO:0000259" key="13">
    <source>
        <dbReference type="Pfam" id="PF00703"/>
    </source>
</evidence>
<protein>
    <recommendedName>
        <fullName evidence="11">Beta-mannosidase B</fullName>
        <ecNumber evidence="5">3.2.1.25</ecNumber>
    </recommendedName>
    <alternativeName>
        <fullName evidence="12">Mannanase B</fullName>
    </alternativeName>
</protein>
<proteinExistence type="inferred from homology"/>
<dbReference type="Pfam" id="PF22666">
    <property type="entry name" value="Glyco_hydro_2_N2"/>
    <property type="match status" value="1"/>
</dbReference>
<dbReference type="InterPro" id="IPR050887">
    <property type="entry name" value="Beta-mannosidase_GH2"/>
</dbReference>
<evidence type="ECO:0000313" key="17">
    <source>
        <dbReference type="EMBL" id="MCA0152682.1"/>
    </source>
</evidence>
<dbReference type="EC" id="3.2.1.25" evidence="5"/>
<dbReference type="Gene3D" id="3.20.20.80">
    <property type="entry name" value="Glycosidases"/>
    <property type="match status" value="1"/>
</dbReference>
<dbReference type="PANTHER" id="PTHR43730:SF1">
    <property type="entry name" value="BETA-MANNOSIDASE"/>
    <property type="match status" value="1"/>
</dbReference>
<dbReference type="PROSITE" id="PS51257">
    <property type="entry name" value="PROKAR_LIPOPROTEIN"/>
    <property type="match status" value="1"/>
</dbReference>
<dbReference type="Gene3D" id="2.60.40.10">
    <property type="entry name" value="Immunoglobulins"/>
    <property type="match status" value="3"/>
</dbReference>
<name>A0ABS7Y1G9_9FLAO</name>
<comment type="similarity">
    <text evidence="10">Belongs to the glycosyl hydrolase 2 family. Beta-mannosidase B subfamily.</text>
</comment>
<feature type="domain" description="Mannosidase Ig/CBM-like" evidence="15">
    <location>
        <begin position="662"/>
        <end position="742"/>
    </location>
</feature>
<organism evidence="17 18">
    <name type="scientific">Winogradskyella vincentii</name>
    <dbReference type="NCBI Taxonomy" id="2877122"/>
    <lineage>
        <taxon>Bacteria</taxon>
        <taxon>Pseudomonadati</taxon>
        <taxon>Bacteroidota</taxon>
        <taxon>Flavobacteriia</taxon>
        <taxon>Flavobacteriales</taxon>
        <taxon>Flavobacteriaceae</taxon>
        <taxon>Winogradskyella</taxon>
    </lineage>
</organism>
<dbReference type="Pfam" id="PF17786">
    <property type="entry name" value="Mannosidase_ig"/>
    <property type="match status" value="1"/>
</dbReference>
<dbReference type="InterPro" id="IPR054593">
    <property type="entry name" value="Beta-mannosidase-like_N2"/>
</dbReference>
<feature type="domain" description="Beta-mannosidase Ig-fold" evidence="14">
    <location>
        <begin position="753"/>
        <end position="825"/>
    </location>
</feature>
<dbReference type="InterPro" id="IPR041625">
    <property type="entry name" value="Beta-mannosidase_Ig"/>
</dbReference>
<keyword evidence="7 17" id="KW-0378">Hydrolase</keyword>
<keyword evidence="6" id="KW-0964">Secreted</keyword>
<comment type="catalytic activity">
    <reaction evidence="1">
        <text>Hydrolysis of terminal, non-reducing beta-D-mannose residues in beta-D-mannosides.</text>
        <dbReference type="EC" id="3.2.1.25"/>
    </reaction>
</comment>
<dbReference type="PANTHER" id="PTHR43730">
    <property type="entry name" value="BETA-MANNOSIDASE"/>
    <property type="match status" value="1"/>
</dbReference>